<dbReference type="EMBL" id="MSIE01000002">
    <property type="protein sequence ID" value="OLF19138.1"/>
    <property type="molecule type" value="Genomic_DNA"/>
</dbReference>
<keyword evidence="5" id="KW-1185">Reference proteome</keyword>
<dbReference type="Proteomes" id="UP000185596">
    <property type="component" value="Unassembled WGS sequence"/>
</dbReference>
<evidence type="ECO:0000313" key="4">
    <source>
        <dbReference type="EMBL" id="OLF19138.1"/>
    </source>
</evidence>
<dbReference type="GO" id="GO:0016740">
    <property type="term" value="F:transferase activity"/>
    <property type="evidence" value="ECO:0007669"/>
    <property type="project" value="UniProtKB-KW"/>
</dbReference>
<name>A0A1Q8CXP8_9PSEU</name>
<dbReference type="AlphaFoldDB" id="A0A1Q8CXP8"/>
<protein>
    <submittedName>
        <fullName evidence="4">Glycosyl transferase</fullName>
    </submittedName>
</protein>
<dbReference type="OrthoDB" id="4120491at2"/>
<dbReference type="PANTHER" id="PTHR43685">
    <property type="entry name" value="GLYCOSYLTRANSFERASE"/>
    <property type="match status" value="1"/>
</dbReference>
<accession>A0A1Q8CXP8</accession>
<dbReference type="RefSeq" id="WP_075123740.1">
    <property type="nucleotide sequence ID" value="NZ_MSIE01000002.1"/>
</dbReference>
<proteinExistence type="predicted"/>
<dbReference type="SUPFAM" id="SSF53448">
    <property type="entry name" value="Nucleotide-diphospho-sugar transferases"/>
    <property type="match status" value="1"/>
</dbReference>
<dbReference type="InterPro" id="IPR029044">
    <property type="entry name" value="Nucleotide-diphossugar_trans"/>
</dbReference>
<dbReference type="InterPro" id="IPR050834">
    <property type="entry name" value="Glycosyltransf_2"/>
</dbReference>
<dbReference type="STRING" id="1912961.BU204_01840"/>
<dbReference type="InterPro" id="IPR027791">
    <property type="entry name" value="Galactosyl_T_C"/>
</dbReference>
<comment type="caution">
    <text evidence="4">The sequence shown here is derived from an EMBL/GenBank/DDBJ whole genome shotgun (WGS) entry which is preliminary data.</text>
</comment>
<dbReference type="InterPro" id="IPR001173">
    <property type="entry name" value="Glyco_trans_2-like"/>
</dbReference>
<organism evidence="4 5">
    <name type="scientific">Actinophytocola xanthii</name>
    <dbReference type="NCBI Taxonomy" id="1912961"/>
    <lineage>
        <taxon>Bacteria</taxon>
        <taxon>Bacillati</taxon>
        <taxon>Actinomycetota</taxon>
        <taxon>Actinomycetes</taxon>
        <taxon>Pseudonocardiales</taxon>
        <taxon>Pseudonocardiaceae</taxon>
    </lineage>
</organism>
<feature type="domain" description="Glycosyltransferase 2-like" evidence="2">
    <location>
        <begin position="8"/>
        <end position="138"/>
    </location>
</feature>
<evidence type="ECO:0000256" key="1">
    <source>
        <dbReference type="ARBA" id="ARBA00022679"/>
    </source>
</evidence>
<reference evidence="4 5" key="1">
    <citation type="submission" date="2016-12" db="EMBL/GenBank/DDBJ databases">
        <title>The draft genome sequence of Actinophytocola sp. 11-183.</title>
        <authorList>
            <person name="Wang W."/>
            <person name="Yuan L."/>
        </authorList>
    </citation>
    <scope>NUCLEOTIDE SEQUENCE [LARGE SCALE GENOMIC DNA]</scope>
    <source>
        <strain evidence="4 5">11-183</strain>
    </source>
</reference>
<dbReference type="Gene3D" id="3.90.550.10">
    <property type="entry name" value="Spore Coat Polysaccharide Biosynthesis Protein SpsA, Chain A"/>
    <property type="match status" value="1"/>
</dbReference>
<evidence type="ECO:0000259" key="3">
    <source>
        <dbReference type="Pfam" id="PF02709"/>
    </source>
</evidence>
<gene>
    <name evidence="4" type="ORF">BU204_01840</name>
</gene>
<dbReference type="PANTHER" id="PTHR43685:SF2">
    <property type="entry name" value="GLYCOSYLTRANSFERASE 2-LIKE DOMAIN-CONTAINING PROTEIN"/>
    <property type="match status" value="1"/>
</dbReference>
<dbReference type="Pfam" id="PF02709">
    <property type="entry name" value="Glyco_transf_7C"/>
    <property type="match status" value="1"/>
</dbReference>
<dbReference type="Pfam" id="PF00535">
    <property type="entry name" value="Glycos_transf_2"/>
    <property type="match status" value="1"/>
</dbReference>
<evidence type="ECO:0000259" key="2">
    <source>
        <dbReference type="Pfam" id="PF00535"/>
    </source>
</evidence>
<keyword evidence="1 4" id="KW-0808">Transferase</keyword>
<feature type="domain" description="Galactosyltransferase C-terminal" evidence="3">
    <location>
        <begin position="181"/>
        <end position="233"/>
    </location>
</feature>
<sequence length="305" mass="34260">MGSPTRCSVIVPTYNRRRLLELTLTSLARQTLPGDQFEVLVVDDGSSDGTAELAQGFADRLDLRYFFQSDEGYRLARARNVGIEHARGDICVFVDSGVLLHSGCLRAHVDDHDATPHPRVVNGYVYCFNLDNDDAQRIRAFVDLDDLDATIAAMAARGAWPDLREPFYTRYTDHFGHVPAPWLMAWGCHLSARTEQLRSVGMCDEAFRQWGGEDLDLAYRLHRDGARFSVNRAAASIHYPHEKDHGDNARSARQNYRYIAGKYRTPITRLLTEVPRVDFGTLNEVISDRGLPSCAEYLARGRAAG</sequence>
<evidence type="ECO:0000313" key="5">
    <source>
        <dbReference type="Proteomes" id="UP000185596"/>
    </source>
</evidence>